<dbReference type="OMA" id="AIPHCPA"/>
<protein>
    <submittedName>
        <fullName evidence="5">FA complementation group A</fullName>
    </submittedName>
</protein>
<dbReference type="Proteomes" id="UP000008672">
    <property type="component" value="Unassembled WGS sequence"/>
</dbReference>
<sequence>AGRAGKQRRKVENEHGLQEAAIQLLGGHQNLSDLLLEVEDLPSKEPCSFPNEATYRRTESRGVATESLVVCAVQEQASRLGLPVGVLSARIAVEKIQELTQTLTQSDRIVLLSTEQRVKLICLLQTIKRLLNQNAFSRLHFCQETWLLQELPVLEVVWLLQKESIIDLEELLMSNSNSTTLTDWLCNDLQLLCHVSVDQPDLSETCREILSNFVTMLVRTGFCEPQEVGKRSDPEKLPQVCYAVLDRMLSSVFSLLTISEKEQKESPTLKAAAFWINVFDVSVYRGTISLNLLRQFYVHSLTHILTFNPMLKDQSTIKVQYQTMYQCIHDLFTKRLFMVLNAEKLLAHVQQVLETHEVNWQHVLSCVSTLLVCQPQAQQLLKDLLTRLLNNAFEIYDLETLIIAFLLARQAALEGPAVFIPYSEWFKISFGNSSSYHSSSKKSLVFLLKFLSDLVPFEPPQYLKVHVLHCPYVHTKYRPLLQEYTTLAKTRLADLKVSIEEMGLYEDLAAGEGPKQPHLQALQDVEKAMVIFEHTGKIPANVMEASIFRKSYYLSRFLPALLTPRVLSEPPDLRMAFIESLKRLDKIPGPLYSSYVQACCKEAEKLLEESMSREMEVDHPKEPFESLQAELEELRHLIRHQDQDGAVSAQVAVISERLRAVLDEGRDYIPVDVPITLNCSSPQLGPLELKVVDLLLKNFCQNLVAASFSSSPPRQGTWASLFVKMLCGHRRALAAVLTRMLNLICQQGPSLSDIHVLGLAAFLIHLHESKTLLPPIALEGPEHCFAPTQYFCFSEHLAWLSIENSFFCERISRFCTAAIAYAFCRASASTVDVIKQSVPPYLIHKLLYVLPRLSLEARDEACGGEVEALWNTLAAPSLNWMTAALALWRQSFFQEFKKEKDLQVTLRDWLMAELGIHPHQDILSDTERQDYQRWACCQLYLPLSSAVGGCDGDLELACKAIINAVVDSNNRSERKPFHQSDFLVSIGQGRSGYTDILCRLQEMVFDLELLRAKGLAVNCSRYRDSFLFSVFQERLCQLGDGSALGDQLVRQREIYMFKRILVGLPPSVLFTTREDRRKMIVACDQFFCFVHTHLRNSCIMGNALSYDITVHFFKGLLSTSMECEEPIHVINSILYACRDQCPILLSSAARWWLRLEPVLCCQWKRLSEESLPRELKKLMENQHHANSVFSLKLNLPPSDSPWISAAFTYFTFQRQTEHRSIGVALKGMESNTEQLLSLFFFTLVDLISATLQPKEKLESSRKLEVCVEVIRTLEGKGVSSWLTLFLSGESEHSLHAILYRTTSDLHTRLLPLAFCSVVPTFDQRLLSSVVRRQEFLFVAVMMYTALVRLFLEGENSSFSHFREQQQSHEQTGTLDVITRAQQFLLHIIPQCPLESFSCVRQLQDSCGDLDPEVEAALAHYRQTLMEDALLEDPDLL</sequence>
<dbReference type="InterPro" id="IPR055386">
    <property type="entry name" value="FANCA_helical"/>
</dbReference>
<keyword evidence="6" id="KW-1185">Reference proteome</keyword>
<dbReference type="InterPro" id="IPR055277">
    <property type="entry name" value="Fanconi_A_C"/>
</dbReference>
<evidence type="ECO:0000259" key="1">
    <source>
        <dbReference type="Pfam" id="PF03511"/>
    </source>
</evidence>
<proteinExistence type="predicted"/>
<dbReference type="PRINTS" id="PR00826">
    <property type="entry name" value="FANCONIAGENE"/>
</dbReference>
<dbReference type="Pfam" id="PF24781">
    <property type="entry name" value="FANCA_helical"/>
    <property type="match status" value="1"/>
</dbReference>
<dbReference type="EMBL" id="AFYH01099869">
    <property type="status" value="NOT_ANNOTATED_CDS"/>
    <property type="molecule type" value="Genomic_DNA"/>
</dbReference>
<reference evidence="6" key="1">
    <citation type="submission" date="2011-08" db="EMBL/GenBank/DDBJ databases">
        <title>The draft genome of Latimeria chalumnae.</title>
        <authorList>
            <person name="Di Palma F."/>
            <person name="Alfoldi J."/>
            <person name="Johnson J."/>
            <person name="Berlin A."/>
            <person name="Gnerre S."/>
            <person name="Jaffe D."/>
            <person name="MacCallum I."/>
            <person name="Young S."/>
            <person name="Walker B.J."/>
            <person name="Lander E."/>
            <person name="Lindblad-Toh K."/>
        </authorList>
    </citation>
    <scope>NUCLEOTIDE SEQUENCE [LARGE SCALE GENOMIC DNA]</scope>
    <source>
        <strain evidence="6">Wild caught</strain>
    </source>
</reference>
<gene>
    <name evidence="5" type="primary">FANCA</name>
</gene>
<dbReference type="GeneTree" id="ENSGT00390000007852"/>
<reference evidence="5" key="2">
    <citation type="submission" date="2025-08" db="UniProtKB">
        <authorList>
            <consortium name="Ensembl"/>
        </authorList>
    </citation>
    <scope>IDENTIFICATION</scope>
</reference>
<dbReference type="Pfam" id="PF15865">
    <property type="entry name" value="Fanconi_A_N"/>
    <property type="match status" value="1"/>
</dbReference>
<dbReference type="GO" id="GO:0036297">
    <property type="term" value="P:interstrand cross-link repair"/>
    <property type="evidence" value="ECO:0007669"/>
    <property type="project" value="InterPro"/>
</dbReference>
<evidence type="ECO:0000313" key="6">
    <source>
        <dbReference type="Proteomes" id="UP000008672"/>
    </source>
</evidence>
<dbReference type="PANTHER" id="PTHR12047">
    <property type="entry name" value="FANCONI ANEMIA GROUP A PROTEIN"/>
    <property type="match status" value="1"/>
</dbReference>
<dbReference type="EMBL" id="AFYH01099867">
    <property type="status" value="NOT_ANNOTATED_CDS"/>
    <property type="molecule type" value="Genomic_DNA"/>
</dbReference>
<dbReference type="EMBL" id="AFYH01099868">
    <property type="status" value="NOT_ANNOTATED_CDS"/>
    <property type="molecule type" value="Genomic_DNA"/>
</dbReference>
<dbReference type="GO" id="GO:0043240">
    <property type="term" value="C:Fanconi anaemia nuclear complex"/>
    <property type="evidence" value="ECO:0007669"/>
    <property type="project" value="InterPro"/>
</dbReference>
<dbReference type="InParanoid" id="H3AVM6"/>
<dbReference type="EMBL" id="AFYH01099866">
    <property type="status" value="NOT_ANNOTATED_CDS"/>
    <property type="molecule type" value="Genomic_DNA"/>
</dbReference>
<dbReference type="STRING" id="7897.ENSLACP00000013697"/>
<dbReference type="Pfam" id="PF03511">
    <property type="entry name" value="FANCA_CTD"/>
    <property type="match status" value="1"/>
</dbReference>
<dbReference type="HOGENOM" id="CLU_005268_0_0_1"/>
<dbReference type="FunCoup" id="H3AVM6">
    <property type="interactions" value="1968"/>
</dbReference>
<feature type="domain" description="Fanconi anaemia group A protein helical" evidence="3">
    <location>
        <begin position="518"/>
        <end position="599"/>
    </location>
</feature>
<dbReference type="InterPro" id="IPR055387">
    <property type="entry name" value="FANCA_arcN"/>
</dbReference>
<dbReference type="EMBL" id="AFYH01099871">
    <property type="status" value="NOT_ANNOTATED_CDS"/>
    <property type="molecule type" value="Genomic_DNA"/>
</dbReference>
<dbReference type="EMBL" id="AFYH01099870">
    <property type="status" value="NOT_ANNOTATED_CDS"/>
    <property type="molecule type" value="Genomic_DNA"/>
</dbReference>
<evidence type="ECO:0000313" key="5">
    <source>
        <dbReference type="Ensembl" id="ENSLACP00000013697.1"/>
    </source>
</evidence>
<reference evidence="5" key="3">
    <citation type="submission" date="2025-09" db="UniProtKB">
        <authorList>
            <consortium name="Ensembl"/>
        </authorList>
    </citation>
    <scope>IDENTIFICATION</scope>
</reference>
<name>H3AVM6_LATCH</name>
<evidence type="ECO:0000259" key="3">
    <source>
        <dbReference type="Pfam" id="PF24781"/>
    </source>
</evidence>
<dbReference type="PANTHER" id="PTHR12047:SF2">
    <property type="entry name" value="FANCONI ANEMIA GROUP A PROTEIN"/>
    <property type="match status" value="1"/>
</dbReference>
<evidence type="ECO:0000259" key="2">
    <source>
        <dbReference type="Pfam" id="PF15865"/>
    </source>
</evidence>
<dbReference type="InterPro" id="IPR031729">
    <property type="entry name" value="Fanconi_A_N"/>
</dbReference>
<evidence type="ECO:0000259" key="4">
    <source>
        <dbReference type="Pfam" id="PF24783"/>
    </source>
</evidence>
<organism evidence="5 6">
    <name type="scientific">Latimeria chalumnae</name>
    <name type="common">Coelacanth</name>
    <dbReference type="NCBI Taxonomy" id="7897"/>
    <lineage>
        <taxon>Eukaryota</taxon>
        <taxon>Metazoa</taxon>
        <taxon>Chordata</taxon>
        <taxon>Craniata</taxon>
        <taxon>Vertebrata</taxon>
        <taxon>Euteleostomi</taxon>
        <taxon>Coelacanthiformes</taxon>
        <taxon>Coelacanthidae</taxon>
        <taxon>Latimeria</taxon>
    </lineage>
</organism>
<feature type="domain" description="Fanconi anaemia group A protein N-terminal" evidence="2">
    <location>
        <begin position="145"/>
        <end position="498"/>
    </location>
</feature>
<dbReference type="eggNOG" id="ENOG502QT8N">
    <property type="taxonomic scope" value="Eukaryota"/>
</dbReference>
<dbReference type="Pfam" id="PF24783">
    <property type="entry name" value="FANCA_arcN"/>
    <property type="match status" value="1"/>
</dbReference>
<feature type="domain" description="Fanconi anaemia group A protein arcN subdomain" evidence="4">
    <location>
        <begin position="622"/>
        <end position="858"/>
    </location>
</feature>
<dbReference type="Ensembl" id="ENSLACT00000013794.1">
    <property type="protein sequence ID" value="ENSLACP00000013697.1"/>
    <property type="gene ID" value="ENSLACG00000012054.1"/>
</dbReference>
<feature type="domain" description="Fanconi anaemia group A protein C-terminal" evidence="1">
    <location>
        <begin position="1203"/>
        <end position="1412"/>
    </location>
</feature>
<dbReference type="InterPro" id="IPR003516">
    <property type="entry name" value="FANCA"/>
</dbReference>
<accession>H3AVM6</accession>